<keyword evidence="1" id="KW-1133">Transmembrane helix</keyword>
<reference evidence="2 3" key="1">
    <citation type="submission" date="2015-03" db="EMBL/GenBank/DDBJ databases">
        <title>Genome sequencing of Methylobacterium variabile DSM 16961.</title>
        <authorList>
            <person name="Chaudhry V."/>
            <person name="Patil P.B."/>
        </authorList>
    </citation>
    <scope>NUCLEOTIDE SEQUENCE [LARGE SCALE GENOMIC DNA]</scope>
    <source>
        <strain evidence="2 3">DSM 16961</strain>
    </source>
</reference>
<dbReference type="EMBL" id="LABY01000479">
    <property type="protein sequence ID" value="KMO26919.1"/>
    <property type="molecule type" value="Genomic_DNA"/>
</dbReference>
<sequence>MPLIPARRRPTDATVILALLGVLSALPLIVRFYWPAGGGLDITGHPIGRDFINNWVGPRLAFSGQLATLFDLEAYHAAIGTTFGAPLPFHNWGYPPFTLLLLWPLAQLPYFAALALWTGGLFAA</sequence>
<gene>
    <name evidence="2" type="ORF">VQ02_34070</name>
</gene>
<evidence type="ECO:0000313" key="3">
    <source>
        <dbReference type="Proteomes" id="UP000035955"/>
    </source>
</evidence>
<feature type="non-terminal residue" evidence="2">
    <location>
        <position position="124"/>
    </location>
</feature>
<name>A0A0J6RZW2_9HYPH</name>
<keyword evidence="1" id="KW-0812">Transmembrane</keyword>
<keyword evidence="3" id="KW-1185">Reference proteome</keyword>
<evidence type="ECO:0000313" key="2">
    <source>
        <dbReference type="EMBL" id="KMO26919.1"/>
    </source>
</evidence>
<feature type="transmembrane region" description="Helical" evidence="1">
    <location>
        <begin position="12"/>
        <end position="34"/>
    </location>
</feature>
<proteinExistence type="predicted"/>
<comment type="caution">
    <text evidence="2">The sequence shown here is derived from an EMBL/GenBank/DDBJ whole genome shotgun (WGS) entry which is preliminary data.</text>
</comment>
<keyword evidence="1" id="KW-0472">Membrane</keyword>
<dbReference type="AlphaFoldDB" id="A0A0J6RZW2"/>
<dbReference type="Proteomes" id="UP000035955">
    <property type="component" value="Unassembled WGS sequence"/>
</dbReference>
<feature type="transmembrane region" description="Helical" evidence="1">
    <location>
        <begin position="101"/>
        <end position="123"/>
    </location>
</feature>
<organism evidence="2 3">
    <name type="scientific">Methylobacterium variabile</name>
    <dbReference type="NCBI Taxonomy" id="298794"/>
    <lineage>
        <taxon>Bacteria</taxon>
        <taxon>Pseudomonadati</taxon>
        <taxon>Pseudomonadota</taxon>
        <taxon>Alphaproteobacteria</taxon>
        <taxon>Hyphomicrobiales</taxon>
        <taxon>Methylobacteriaceae</taxon>
        <taxon>Methylobacterium</taxon>
    </lineage>
</organism>
<accession>A0A0J6RZW2</accession>
<evidence type="ECO:0000256" key="1">
    <source>
        <dbReference type="SAM" id="Phobius"/>
    </source>
</evidence>
<protein>
    <submittedName>
        <fullName evidence="2">Uncharacterized protein</fullName>
    </submittedName>
</protein>